<feature type="transmembrane region" description="Helical" evidence="1">
    <location>
        <begin position="54"/>
        <end position="75"/>
    </location>
</feature>
<feature type="transmembrane region" description="Helical" evidence="1">
    <location>
        <begin position="7"/>
        <end position="34"/>
    </location>
</feature>
<dbReference type="AlphaFoldDB" id="W7YNX6"/>
<comment type="caution">
    <text evidence="2">The sequence shown here is derived from an EMBL/GenBank/DDBJ whole genome shotgun (WGS) entry which is preliminary data.</text>
</comment>
<keyword evidence="1" id="KW-0812">Transmembrane</keyword>
<dbReference type="PANTHER" id="PTHR34980">
    <property type="entry name" value="INNER MEMBRANE PROTEIN-RELATED-RELATED"/>
    <property type="match status" value="1"/>
</dbReference>
<dbReference type="GO" id="GO:0005886">
    <property type="term" value="C:plasma membrane"/>
    <property type="evidence" value="ECO:0007669"/>
    <property type="project" value="TreeGrafter"/>
</dbReference>
<dbReference type="eggNOG" id="COG3152">
    <property type="taxonomic scope" value="Bacteria"/>
</dbReference>
<accession>W7YNX6</accession>
<name>W7YNX6_9BACL</name>
<keyword evidence="1" id="KW-0472">Membrane</keyword>
<evidence type="ECO:0000256" key="1">
    <source>
        <dbReference type="SAM" id="Phobius"/>
    </source>
</evidence>
<dbReference type="EMBL" id="BAVZ01000001">
    <property type="protein sequence ID" value="GAF06396.1"/>
    <property type="molecule type" value="Genomic_DNA"/>
</dbReference>
<dbReference type="STRING" id="1236976.JCM16418_351"/>
<proteinExistence type="predicted"/>
<gene>
    <name evidence="2" type="ORF">JCM16418_351</name>
</gene>
<evidence type="ECO:0000313" key="3">
    <source>
        <dbReference type="Proteomes" id="UP000019364"/>
    </source>
</evidence>
<dbReference type="Proteomes" id="UP000019364">
    <property type="component" value="Unassembled WGS sequence"/>
</dbReference>
<sequence length="103" mass="11516">MFNLFYGIFYILATVIDYFAGTAPIFILLLALGLLLPALAVTVRRLHDIGKSGWWYFISWVPLAGGIILLVFLCLDSVGDNQYGPNPKYPDPNSYNPNVNNTF</sequence>
<dbReference type="Pfam" id="PF05656">
    <property type="entry name" value="DUF805"/>
    <property type="match status" value="1"/>
</dbReference>
<evidence type="ECO:0000313" key="2">
    <source>
        <dbReference type="EMBL" id="GAF06396.1"/>
    </source>
</evidence>
<organism evidence="2 3">
    <name type="scientific">Paenibacillus pini JCM 16418</name>
    <dbReference type="NCBI Taxonomy" id="1236976"/>
    <lineage>
        <taxon>Bacteria</taxon>
        <taxon>Bacillati</taxon>
        <taxon>Bacillota</taxon>
        <taxon>Bacilli</taxon>
        <taxon>Bacillales</taxon>
        <taxon>Paenibacillaceae</taxon>
        <taxon>Paenibacillus</taxon>
    </lineage>
</organism>
<dbReference type="InterPro" id="IPR008523">
    <property type="entry name" value="DUF805"/>
</dbReference>
<keyword evidence="1" id="KW-1133">Transmembrane helix</keyword>
<reference evidence="2 3" key="1">
    <citation type="journal article" date="2014" name="Genome Announc.">
        <title>Draft Genome Sequence of Paenibacillus pini JCM 16418T, Isolated from the Rhizosphere of Pine Tree.</title>
        <authorList>
            <person name="Yuki M."/>
            <person name="Oshima K."/>
            <person name="Suda W."/>
            <person name="Oshida Y."/>
            <person name="Kitamura K."/>
            <person name="Iida Y."/>
            <person name="Hattori M."/>
            <person name="Ohkuma M."/>
        </authorList>
    </citation>
    <scope>NUCLEOTIDE SEQUENCE [LARGE SCALE GENOMIC DNA]</scope>
    <source>
        <strain evidence="2 3">JCM 16418</strain>
    </source>
</reference>
<dbReference type="PANTHER" id="PTHR34980:SF2">
    <property type="entry name" value="INNER MEMBRANE PROTEIN YHAH-RELATED"/>
    <property type="match status" value="1"/>
</dbReference>
<protein>
    <submittedName>
        <fullName evidence="2">Integral membrane protein</fullName>
    </submittedName>
</protein>
<keyword evidence="3" id="KW-1185">Reference proteome</keyword>